<feature type="compositionally biased region" description="Polar residues" evidence="12">
    <location>
        <begin position="358"/>
        <end position="379"/>
    </location>
</feature>
<reference evidence="16" key="2">
    <citation type="submission" date="2025-08" db="UniProtKB">
        <authorList>
            <consortium name="RefSeq"/>
        </authorList>
    </citation>
    <scope>IDENTIFICATION</scope>
    <source>
        <tissue evidence="16">Young leaves</tissue>
    </source>
</reference>
<dbReference type="PROSITE" id="PS00141">
    <property type="entry name" value="ASP_PROTEASE"/>
    <property type="match status" value="1"/>
</dbReference>
<dbReference type="Gene3D" id="1.10.340.70">
    <property type="match status" value="1"/>
</dbReference>
<dbReference type="FunFam" id="3.10.10.10:FF:000007">
    <property type="entry name" value="Retrovirus-related Pol polyprotein from transposon 17.6-like Protein"/>
    <property type="match status" value="1"/>
</dbReference>
<keyword evidence="8" id="KW-0694">RNA-binding</keyword>
<evidence type="ECO:0000256" key="10">
    <source>
        <dbReference type="ARBA" id="ARBA00022918"/>
    </source>
</evidence>
<sequence>MESPHYSNQDRRLEALEVSSANLNRALETLSNTMATNMAEIRRENNANMERLERRMLEREHKRVQEEVPRSHAARQGRARYESDAISVQGTHHVDHDIRHHGRMGGRIEAEGLVFERWLDDERVSNGHNNHDEADSEPEERPFHAQRPYGRREPMARRGRNMRGNDFGDDDYRGPRPRGEGLRKPKIDFPKFGGGDPYEWLDKADQYFDVYDIPRADRVTLASFHLEGRASRWWRWIRALYEKEGRRLGWTAFMDEFMKQWGPSPVVNHHGQLAKLKQEGKVQTYIDEFRQLQTMVSGWSDEALLGTFIDGLKPWLAKEIKLKQPTRLQEAMRMAEILDQSYNPERRPTKDGAISKFTKPQPSKVNFRSKEITSTGSKNQQREVKKLSRDELQDYIKKGLCFKCGEKWSREHRCKTGQVYVLDASSDEEPAASENSDSSSEEEDHPEETEPCAENQQAELSLNALCGAPKPSTMRLMAWIGKHEVSLLVDSGSSHNFINSAIVRKVGLKGTSVLPFDVKIASGEKLLCAEIVNNVRMNVQGVRVKADLHVLQLVGLDIVLGNAWLRSLGRVVTDFDAMTMEFKLGGRKRTWTALSSKEVRPCEANMIEKLCKGGASCFAVVMASPNQEGPLQDDAEIQQQQQALEGLPPPIRRVLEAHQSVLQKPTSLPPQRDFDHPIRMKDEAAAVNVPPYRYAHFQKGEIERQVDEMLSQGLIRHSSSPFSSPVLLVRKKDGSWRFCTDYRALNEATIKDRFPIPTVDEMLDELHGAKFFTKLDLRAGYHQIRMKEEDVHKTAFRTHSGHYEYLVMPFGLCNALSTFQAAMNEIFRPHLRRFVLVFFDDILIYSRSMDEHLEHLEIVLRTLEEHHFHIKPSKCAFAQAELEYLGHIISAEGVRVDQRKIQAMLDWPWPKDITALRGFLGLTGYYRRFVKDYGLIAKPLTTMLKKGGFLWTIQARKAFEDLKEAMTQTPVLALPDFSKPFEVYTDASGEGIGAVLVQERRPLAFISKALGPRKKAWSTYARELLAVVHAVKIWRPYLLGRRFTIITDQQALRHLLQQKIVTPEQQKFLVKLLGFEYDIIYQPGKENKVADALSRRENDQMLWVAEDMDEPQNFAAISGVDWRIWDRVREASKLDARAQEIQEKLDAAATGVAEFKVRDGLIFYKGNIYVPDVPDLRRNILDHFHNSKEGGHSGWLRTYLRVKHFFYWEGLKRDVKTLVAECETCQKTKYDPRAPTGLLQPLPIPNMIWEDLTMDFIEGLPASKGYEVILVVVDRLSKYAHFIPLKHPYTAKSVAHAFVETIVRLHGVPRSIVTDRDRVFMSTFWKELFTLQGSKRKPVPLTTRRRTDKQR</sequence>
<keyword evidence="11" id="KW-0511">Multifunctional enzyme</keyword>
<dbReference type="GO" id="GO:0006508">
    <property type="term" value="P:proteolysis"/>
    <property type="evidence" value="ECO:0007669"/>
    <property type="project" value="UniProtKB-KW"/>
</dbReference>
<keyword evidence="4" id="KW-0540">Nuclease</keyword>
<gene>
    <name evidence="16" type="primary">LOC120104101</name>
</gene>
<evidence type="ECO:0000259" key="14">
    <source>
        <dbReference type="PROSITE" id="PS50994"/>
    </source>
</evidence>
<feature type="domain" description="Reverse transcriptase" evidence="13">
    <location>
        <begin position="710"/>
        <end position="889"/>
    </location>
</feature>
<protein>
    <submittedName>
        <fullName evidence="16">Uncharacterized protein LOC120104101</fullName>
    </submittedName>
</protein>
<evidence type="ECO:0000313" key="15">
    <source>
        <dbReference type="Proteomes" id="UP000228380"/>
    </source>
</evidence>
<dbReference type="CDD" id="cd09274">
    <property type="entry name" value="RNase_HI_RT_Ty3"/>
    <property type="match status" value="1"/>
</dbReference>
<accession>A0A8B8Z920</accession>
<evidence type="ECO:0000256" key="4">
    <source>
        <dbReference type="ARBA" id="ARBA00022722"/>
    </source>
</evidence>
<evidence type="ECO:0000259" key="13">
    <source>
        <dbReference type="PROSITE" id="PS50878"/>
    </source>
</evidence>
<keyword evidence="7" id="KW-0460">Magnesium</keyword>
<dbReference type="Pfam" id="PF17921">
    <property type="entry name" value="Integrase_H2C2"/>
    <property type="match status" value="1"/>
</dbReference>
<dbReference type="GO" id="GO:0003723">
    <property type="term" value="F:RNA binding"/>
    <property type="evidence" value="ECO:0007669"/>
    <property type="project" value="UniProtKB-KW"/>
</dbReference>
<dbReference type="RefSeq" id="XP_038970561.1">
    <property type="nucleotide sequence ID" value="XM_039114633.1"/>
</dbReference>
<dbReference type="KEGG" id="pda:120104101"/>
<feature type="compositionally biased region" description="Basic and acidic residues" evidence="12">
    <location>
        <begin position="61"/>
        <end position="70"/>
    </location>
</feature>
<keyword evidence="9" id="KW-0229">DNA integration</keyword>
<keyword evidence="10" id="KW-0695">RNA-directed DNA polymerase</keyword>
<feature type="compositionally biased region" description="Basic and acidic residues" evidence="12">
    <location>
        <begin position="125"/>
        <end position="143"/>
    </location>
</feature>
<dbReference type="PANTHER" id="PTHR37984:SF5">
    <property type="entry name" value="PROTEIN NYNRIN-LIKE"/>
    <property type="match status" value="1"/>
</dbReference>
<dbReference type="InterPro" id="IPR041577">
    <property type="entry name" value="RT_RNaseH_2"/>
</dbReference>
<evidence type="ECO:0000256" key="9">
    <source>
        <dbReference type="ARBA" id="ARBA00022908"/>
    </source>
</evidence>
<dbReference type="Pfam" id="PF08284">
    <property type="entry name" value="RVP_2"/>
    <property type="match status" value="1"/>
</dbReference>
<proteinExistence type="predicted"/>
<evidence type="ECO:0000256" key="12">
    <source>
        <dbReference type="SAM" id="MobiDB-lite"/>
    </source>
</evidence>
<dbReference type="PANTHER" id="PTHR37984">
    <property type="entry name" value="PROTEIN CBG26694"/>
    <property type="match status" value="1"/>
</dbReference>
<dbReference type="OrthoDB" id="770194at2759"/>
<evidence type="ECO:0000313" key="16">
    <source>
        <dbReference type="RefSeq" id="XP_038970561.1"/>
    </source>
</evidence>
<dbReference type="InterPro" id="IPR012337">
    <property type="entry name" value="RNaseH-like_sf"/>
</dbReference>
<feature type="compositionally biased region" description="Basic and acidic residues" evidence="12">
    <location>
        <begin position="170"/>
        <end position="188"/>
    </location>
</feature>
<dbReference type="FunFam" id="3.30.70.270:FF:000020">
    <property type="entry name" value="Transposon Tf2-6 polyprotein-like Protein"/>
    <property type="match status" value="1"/>
</dbReference>
<dbReference type="Proteomes" id="UP000228380">
    <property type="component" value="Chromosome 16"/>
</dbReference>
<dbReference type="Gene3D" id="3.30.70.270">
    <property type="match status" value="2"/>
</dbReference>
<evidence type="ECO:0000256" key="3">
    <source>
        <dbReference type="ARBA" id="ARBA00022695"/>
    </source>
</evidence>
<feature type="region of interest" description="Disordered" evidence="12">
    <location>
        <begin position="424"/>
        <end position="454"/>
    </location>
</feature>
<dbReference type="Gene3D" id="3.10.10.10">
    <property type="entry name" value="HIV Type 1 Reverse Transcriptase, subunit A, domain 1"/>
    <property type="match status" value="1"/>
</dbReference>
<dbReference type="InterPro" id="IPR005162">
    <property type="entry name" value="Retrotrans_gag_dom"/>
</dbReference>
<dbReference type="InterPro" id="IPR041588">
    <property type="entry name" value="Integrase_H2C2"/>
</dbReference>
<dbReference type="Pfam" id="PF00078">
    <property type="entry name" value="RVT_1"/>
    <property type="match status" value="1"/>
</dbReference>
<dbReference type="PROSITE" id="PS50878">
    <property type="entry name" value="RT_POL"/>
    <property type="match status" value="1"/>
</dbReference>
<dbReference type="InterPro" id="IPR043128">
    <property type="entry name" value="Rev_trsase/Diguanyl_cyclase"/>
</dbReference>
<dbReference type="GO" id="GO:0003964">
    <property type="term" value="F:RNA-directed DNA polymerase activity"/>
    <property type="evidence" value="ECO:0007669"/>
    <property type="project" value="UniProtKB-KW"/>
</dbReference>
<name>A0A8B8Z920_PHODC</name>
<evidence type="ECO:0000256" key="5">
    <source>
        <dbReference type="ARBA" id="ARBA00022759"/>
    </source>
</evidence>
<evidence type="ECO:0000256" key="2">
    <source>
        <dbReference type="ARBA" id="ARBA00022679"/>
    </source>
</evidence>
<keyword evidence="2" id="KW-0808">Transferase</keyword>
<keyword evidence="3" id="KW-0548">Nucleotidyltransferase</keyword>
<dbReference type="Pfam" id="PF17919">
    <property type="entry name" value="RT_RNaseH_2"/>
    <property type="match status" value="1"/>
</dbReference>
<dbReference type="SUPFAM" id="SSF50630">
    <property type="entry name" value="Acid proteases"/>
    <property type="match status" value="1"/>
</dbReference>
<evidence type="ECO:0000256" key="6">
    <source>
        <dbReference type="ARBA" id="ARBA00022801"/>
    </source>
</evidence>
<dbReference type="GO" id="GO:0004519">
    <property type="term" value="F:endonuclease activity"/>
    <property type="evidence" value="ECO:0007669"/>
    <property type="project" value="UniProtKB-KW"/>
</dbReference>
<dbReference type="InterPro" id="IPR000477">
    <property type="entry name" value="RT_dom"/>
</dbReference>
<organism evidence="15 16">
    <name type="scientific">Phoenix dactylifera</name>
    <name type="common">Date palm</name>
    <dbReference type="NCBI Taxonomy" id="42345"/>
    <lineage>
        <taxon>Eukaryota</taxon>
        <taxon>Viridiplantae</taxon>
        <taxon>Streptophyta</taxon>
        <taxon>Embryophyta</taxon>
        <taxon>Tracheophyta</taxon>
        <taxon>Spermatophyta</taxon>
        <taxon>Magnoliopsida</taxon>
        <taxon>Liliopsida</taxon>
        <taxon>Arecaceae</taxon>
        <taxon>Coryphoideae</taxon>
        <taxon>Phoeniceae</taxon>
        <taxon>Phoenix</taxon>
    </lineage>
</organism>
<evidence type="ECO:0000256" key="1">
    <source>
        <dbReference type="ARBA" id="ARBA00022670"/>
    </source>
</evidence>
<keyword evidence="1" id="KW-0645">Protease</keyword>
<dbReference type="Pfam" id="PF03732">
    <property type="entry name" value="Retrotrans_gag"/>
    <property type="match status" value="1"/>
</dbReference>
<dbReference type="GO" id="GO:0015074">
    <property type="term" value="P:DNA integration"/>
    <property type="evidence" value="ECO:0007669"/>
    <property type="project" value="UniProtKB-KW"/>
</dbReference>
<keyword evidence="5" id="KW-0255">Endonuclease</keyword>
<keyword evidence="6" id="KW-0378">Hydrolase</keyword>
<feature type="region of interest" description="Disordered" evidence="12">
    <location>
        <begin position="61"/>
        <end position="82"/>
    </location>
</feature>
<keyword evidence="15" id="KW-1185">Reference proteome</keyword>
<dbReference type="GeneID" id="120104101"/>
<dbReference type="CDD" id="cd00303">
    <property type="entry name" value="retropepsin_like"/>
    <property type="match status" value="1"/>
</dbReference>
<dbReference type="SUPFAM" id="SSF53098">
    <property type="entry name" value="Ribonuclease H-like"/>
    <property type="match status" value="1"/>
</dbReference>
<dbReference type="InterPro" id="IPR043502">
    <property type="entry name" value="DNA/RNA_pol_sf"/>
</dbReference>
<dbReference type="CDD" id="cd01647">
    <property type="entry name" value="RT_LTR"/>
    <property type="match status" value="1"/>
</dbReference>
<dbReference type="InterPro" id="IPR001584">
    <property type="entry name" value="Integrase_cat-core"/>
</dbReference>
<dbReference type="GO" id="GO:0004190">
    <property type="term" value="F:aspartic-type endopeptidase activity"/>
    <property type="evidence" value="ECO:0007669"/>
    <property type="project" value="InterPro"/>
</dbReference>
<dbReference type="Gene3D" id="2.40.70.10">
    <property type="entry name" value="Acid Proteases"/>
    <property type="match status" value="1"/>
</dbReference>
<reference evidence="15" key="1">
    <citation type="journal article" date="2019" name="Nat. Commun.">
        <title>Genome-wide association mapping of date palm fruit traits.</title>
        <authorList>
            <person name="Hazzouri K.M."/>
            <person name="Gros-Balthazard M."/>
            <person name="Flowers J.M."/>
            <person name="Copetti D."/>
            <person name="Lemansour A."/>
            <person name="Lebrun M."/>
            <person name="Masmoudi K."/>
            <person name="Ferrand S."/>
            <person name="Dhar M.I."/>
            <person name="Fresquez Z.A."/>
            <person name="Rosas U."/>
            <person name="Zhang J."/>
            <person name="Talag J."/>
            <person name="Lee S."/>
            <person name="Kudrna D."/>
            <person name="Powell R.F."/>
            <person name="Leitch I.J."/>
            <person name="Krueger R.R."/>
            <person name="Wing R.A."/>
            <person name="Amiri K.M.A."/>
            <person name="Purugganan M.D."/>
        </authorList>
    </citation>
    <scope>NUCLEOTIDE SEQUENCE [LARGE SCALE GENOMIC DNA]</scope>
    <source>
        <strain evidence="15">cv. Khalas</strain>
    </source>
</reference>
<feature type="domain" description="Integrase catalytic" evidence="14">
    <location>
        <begin position="1239"/>
        <end position="1351"/>
    </location>
</feature>
<dbReference type="PROSITE" id="PS50994">
    <property type="entry name" value="INTEGRASE"/>
    <property type="match status" value="1"/>
</dbReference>
<evidence type="ECO:0000256" key="8">
    <source>
        <dbReference type="ARBA" id="ARBA00022884"/>
    </source>
</evidence>
<dbReference type="SUPFAM" id="SSF56672">
    <property type="entry name" value="DNA/RNA polymerases"/>
    <property type="match status" value="1"/>
</dbReference>
<feature type="compositionally biased region" description="Acidic residues" evidence="12">
    <location>
        <begin position="439"/>
        <end position="451"/>
    </location>
</feature>
<dbReference type="InterPro" id="IPR021109">
    <property type="entry name" value="Peptidase_aspartic_dom_sf"/>
</dbReference>
<evidence type="ECO:0000256" key="7">
    <source>
        <dbReference type="ARBA" id="ARBA00022842"/>
    </source>
</evidence>
<evidence type="ECO:0000256" key="11">
    <source>
        <dbReference type="ARBA" id="ARBA00023268"/>
    </source>
</evidence>
<feature type="region of interest" description="Disordered" evidence="12">
    <location>
        <begin position="125"/>
        <end position="188"/>
    </location>
</feature>
<dbReference type="InterPro" id="IPR036397">
    <property type="entry name" value="RNaseH_sf"/>
</dbReference>
<dbReference type="InterPro" id="IPR001969">
    <property type="entry name" value="Aspartic_peptidase_AS"/>
</dbReference>
<dbReference type="InterPro" id="IPR050951">
    <property type="entry name" value="Retrovirus_Pol_polyprotein"/>
</dbReference>
<dbReference type="Gene3D" id="3.30.420.10">
    <property type="entry name" value="Ribonuclease H-like superfamily/Ribonuclease H"/>
    <property type="match status" value="1"/>
</dbReference>
<feature type="region of interest" description="Disordered" evidence="12">
    <location>
        <begin position="339"/>
        <end position="387"/>
    </location>
</feature>